<dbReference type="InterPro" id="IPR034804">
    <property type="entry name" value="SQR/QFR_C/D"/>
</dbReference>
<evidence type="ECO:0000256" key="13">
    <source>
        <dbReference type="ARBA" id="ARBA00022989"/>
    </source>
</evidence>
<dbReference type="GO" id="GO:0017004">
    <property type="term" value="P:cytochrome complex assembly"/>
    <property type="evidence" value="ECO:0007669"/>
    <property type="project" value="TreeGrafter"/>
</dbReference>
<evidence type="ECO:0000256" key="2">
    <source>
        <dbReference type="ARBA" id="ARBA00004429"/>
    </source>
</evidence>
<accession>A0A222GBI0</accession>
<comment type="pathway">
    <text evidence="3 16">Carbohydrate metabolism; tricarboxylic acid cycle.</text>
</comment>
<sequence>MVNNAATVGRSGVHDFILIRASAIILALYTFFLVGFFVTTPDVTFEIWQAFFGNICTKVFTILAILALLIHAWIGVWQVLSDYIKPALLRGGLQFFFSVLLLVYFAAGLLTVWGV</sequence>
<feature type="transmembrane region" description="Helical" evidence="19">
    <location>
        <begin position="59"/>
        <end position="80"/>
    </location>
</feature>
<gene>
    <name evidence="20" type="primary">sdhD</name>
    <name evidence="20" type="ORF">B5D82_16615</name>
</gene>
<evidence type="ECO:0000256" key="1">
    <source>
        <dbReference type="ARBA" id="ARBA00004050"/>
    </source>
</evidence>
<dbReference type="GO" id="GO:0020037">
    <property type="term" value="F:heme binding"/>
    <property type="evidence" value="ECO:0007669"/>
    <property type="project" value="InterPro"/>
</dbReference>
<dbReference type="PANTHER" id="PTHR38689">
    <property type="entry name" value="SUCCINATE DEHYDROGENASE HYDROPHOBIC MEMBRANE ANCHOR SUBUNIT"/>
    <property type="match status" value="1"/>
</dbReference>
<evidence type="ECO:0000256" key="16">
    <source>
        <dbReference type="PIRNR" id="PIRNR000169"/>
    </source>
</evidence>
<keyword evidence="5 16" id="KW-0813">Transport</keyword>
<evidence type="ECO:0000256" key="15">
    <source>
        <dbReference type="ARBA" id="ARBA00023136"/>
    </source>
</evidence>
<dbReference type="OrthoDB" id="5612767at2"/>
<feature type="binding site" description="axial binding residue" evidence="18">
    <location>
        <position position="71"/>
    </location>
    <ligand>
        <name>heme</name>
        <dbReference type="ChEBI" id="CHEBI:30413"/>
        <note>ligand shared with second transmembrane subunit</note>
    </ligand>
    <ligandPart>
        <name>Fe</name>
        <dbReference type="ChEBI" id="CHEBI:18248"/>
    </ligandPart>
</feature>
<evidence type="ECO:0000256" key="4">
    <source>
        <dbReference type="ARBA" id="ARBA00019425"/>
    </source>
</evidence>
<dbReference type="UniPathway" id="UPA00223"/>
<proteinExistence type="predicted"/>
<keyword evidence="8 16" id="KW-0816">Tricarboxylic acid cycle</keyword>
<dbReference type="PANTHER" id="PTHR38689:SF1">
    <property type="entry name" value="SUCCINATE DEHYDROGENASE HYDROPHOBIC MEMBRANE ANCHOR SUBUNIT"/>
    <property type="match status" value="1"/>
</dbReference>
<keyword evidence="7 16" id="KW-0997">Cell inner membrane</keyword>
<keyword evidence="21" id="KW-1185">Reference proteome</keyword>
<dbReference type="KEGG" id="cber:B5D82_16615"/>
<evidence type="ECO:0000256" key="8">
    <source>
        <dbReference type="ARBA" id="ARBA00022532"/>
    </source>
</evidence>
<dbReference type="InterPro" id="IPR000701">
    <property type="entry name" value="SuccDH_FuR_B_TM-su"/>
</dbReference>
<keyword evidence="6 16" id="KW-1003">Cell membrane</keyword>
<evidence type="ECO:0000313" key="21">
    <source>
        <dbReference type="Proteomes" id="UP000202259"/>
    </source>
</evidence>
<keyword evidence="12 16" id="KW-0249">Electron transport</keyword>
<dbReference type="GO" id="GO:0005886">
    <property type="term" value="C:plasma membrane"/>
    <property type="evidence" value="ECO:0007669"/>
    <property type="project" value="UniProtKB-SubCell"/>
</dbReference>
<name>A0A222GBI0_9GAMM</name>
<feature type="binding site" evidence="17">
    <location>
        <position position="83"/>
    </location>
    <ligand>
        <name>a ubiquinone</name>
        <dbReference type="ChEBI" id="CHEBI:16389"/>
    </ligand>
</feature>
<feature type="transmembrane region" description="Helical" evidence="19">
    <location>
        <begin position="17"/>
        <end position="39"/>
    </location>
</feature>
<dbReference type="InterPro" id="IPR014312">
    <property type="entry name" value="Succ_DH_anchor"/>
</dbReference>
<keyword evidence="14 18" id="KW-0408">Iron</keyword>
<keyword evidence="10 19" id="KW-0812">Transmembrane</keyword>
<evidence type="ECO:0000256" key="6">
    <source>
        <dbReference type="ARBA" id="ARBA00022475"/>
    </source>
</evidence>
<evidence type="ECO:0000256" key="18">
    <source>
        <dbReference type="PIRSR" id="PIRSR000169-2"/>
    </source>
</evidence>
<evidence type="ECO:0000256" key="10">
    <source>
        <dbReference type="ARBA" id="ARBA00022692"/>
    </source>
</evidence>
<dbReference type="GO" id="GO:0046872">
    <property type="term" value="F:metal ion binding"/>
    <property type="evidence" value="ECO:0007669"/>
    <property type="project" value="UniProtKB-KW"/>
</dbReference>
<comment type="function">
    <text evidence="1 16">Membrane-anchoring subunit of succinate dehydrogenase (SDH).</text>
</comment>
<dbReference type="Gene3D" id="1.20.1300.10">
    <property type="entry name" value="Fumarate reductase/succinate dehydrogenase, transmembrane subunit"/>
    <property type="match status" value="1"/>
</dbReference>
<evidence type="ECO:0000256" key="14">
    <source>
        <dbReference type="ARBA" id="ARBA00023004"/>
    </source>
</evidence>
<evidence type="ECO:0000256" key="19">
    <source>
        <dbReference type="SAM" id="Phobius"/>
    </source>
</evidence>
<dbReference type="PIRSF" id="PIRSF000169">
    <property type="entry name" value="SDH_D"/>
    <property type="match status" value="1"/>
</dbReference>
<comment type="cofactor">
    <cofactor evidence="18">
        <name>heme</name>
        <dbReference type="ChEBI" id="CHEBI:30413"/>
    </cofactor>
    <text evidence="18">The heme is bound between the two transmembrane subunits.</text>
</comment>
<dbReference type="GO" id="GO:0009055">
    <property type="term" value="F:electron transfer activity"/>
    <property type="evidence" value="ECO:0007669"/>
    <property type="project" value="TreeGrafter"/>
</dbReference>
<keyword evidence="9 18" id="KW-0349">Heme</keyword>
<dbReference type="GO" id="GO:0006099">
    <property type="term" value="P:tricarboxylic acid cycle"/>
    <property type="evidence" value="ECO:0007669"/>
    <property type="project" value="UniProtKB-UniRule"/>
</dbReference>
<dbReference type="NCBIfam" id="TIGR02968">
    <property type="entry name" value="succ_dehyd_anc"/>
    <property type="match status" value="1"/>
</dbReference>
<dbReference type="Pfam" id="PF01127">
    <property type="entry name" value="Sdh_cyt"/>
    <property type="match status" value="1"/>
</dbReference>
<evidence type="ECO:0000313" key="20">
    <source>
        <dbReference type="EMBL" id="ASP49249.1"/>
    </source>
</evidence>
<dbReference type="Proteomes" id="UP000202259">
    <property type="component" value="Chromosome"/>
</dbReference>
<dbReference type="CDD" id="cd03494">
    <property type="entry name" value="SQR_TypeC_SdhD"/>
    <property type="match status" value="1"/>
</dbReference>
<comment type="subcellular location">
    <subcellularLocation>
        <location evidence="2 16">Cell inner membrane</location>
        <topology evidence="2 16">Multi-pass membrane protein</topology>
    </subcellularLocation>
</comment>
<protein>
    <recommendedName>
        <fullName evidence="4 16">Succinate dehydrogenase hydrophobic membrane anchor subunit</fullName>
    </recommendedName>
</protein>
<dbReference type="SUPFAM" id="SSF81343">
    <property type="entry name" value="Fumarate reductase respiratory complex transmembrane subunits"/>
    <property type="match status" value="1"/>
</dbReference>
<evidence type="ECO:0000256" key="11">
    <source>
        <dbReference type="ARBA" id="ARBA00022723"/>
    </source>
</evidence>
<keyword evidence="13 19" id="KW-1133">Transmembrane helix</keyword>
<organism evidence="20 21">
    <name type="scientific">Cognaticolwellia beringensis</name>
    <dbReference type="NCBI Taxonomy" id="1967665"/>
    <lineage>
        <taxon>Bacteria</taxon>
        <taxon>Pseudomonadati</taxon>
        <taxon>Pseudomonadota</taxon>
        <taxon>Gammaproteobacteria</taxon>
        <taxon>Alteromonadales</taxon>
        <taxon>Colwelliaceae</taxon>
        <taxon>Cognaticolwellia</taxon>
    </lineage>
</organism>
<dbReference type="RefSeq" id="WP_081153100.1">
    <property type="nucleotide sequence ID" value="NZ_CP020465.1"/>
</dbReference>
<evidence type="ECO:0000256" key="12">
    <source>
        <dbReference type="ARBA" id="ARBA00022982"/>
    </source>
</evidence>
<keyword evidence="11 18" id="KW-0479">Metal-binding</keyword>
<reference evidence="20 21" key="1">
    <citation type="submission" date="2017-08" db="EMBL/GenBank/DDBJ databases">
        <title>Complete genome of Colwellia sp. NB097-1, a psychrophile bacterium ioslated from Bering Sea.</title>
        <authorList>
            <person name="Chen X."/>
        </authorList>
    </citation>
    <scope>NUCLEOTIDE SEQUENCE [LARGE SCALE GENOMIC DNA]</scope>
    <source>
        <strain evidence="20 21">NB097-1</strain>
    </source>
</reference>
<dbReference type="EMBL" id="CP020465">
    <property type="protein sequence ID" value="ASP49249.1"/>
    <property type="molecule type" value="Genomic_DNA"/>
</dbReference>
<evidence type="ECO:0000256" key="3">
    <source>
        <dbReference type="ARBA" id="ARBA00005163"/>
    </source>
</evidence>
<keyword evidence="15 16" id="KW-0472">Membrane</keyword>
<evidence type="ECO:0000256" key="7">
    <source>
        <dbReference type="ARBA" id="ARBA00022519"/>
    </source>
</evidence>
<dbReference type="AlphaFoldDB" id="A0A222GBI0"/>
<evidence type="ECO:0000256" key="5">
    <source>
        <dbReference type="ARBA" id="ARBA00022448"/>
    </source>
</evidence>
<feature type="transmembrane region" description="Helical" evidence="19">
    <location>
        <begin position="92"/>
        <end position="113"/>
    </location>
</feature>
<evidence type="ECO:0000256" key="9">
    <source>
        <dbReference type="ARBA" id="ARBA00022617"/>
    </source>
</evidence>
<evidence type="ECO:0000256" key="17">
    <source>
        <dbReference type="PIRSR" id="PIRSR000169-1"/>
    </source>
</evidence>